<dbReference type="Gene3D" id="3.40.50.1240">
    <property type="entry name" value="Phosphoglycerate mutase-like"/>
    <property type="match status" value="1"/>
</dbReference>
<dbReference type="InterPro" id="IPR029033">
    <property type="entry name" value="His_PPase_superfam"/>
</dbReference>
<evidence type="ECO:0000313" key="2">
    <source>
        <dbReference type="EMBL" id="CAF1467615.1"/>
    </source>
</evidence>
<dbReference type="Proteomes" id="UP000663877">
    <property type="component" value="Unassembled WGS sequence"/>
</dbReference>
<dbReference type="EMBL" id="CAJNOM010000492">
    <property type="protein sequence ID" value="CAF1467615.1"/>
    <property type="molecule type" value="Genomic_DNA"/>
</dbReference>
<accession>A0A815QZ96</accession>
<proteinExistence type="predicted"/>
<reference evidence="3" key="1">
    <citation type="submission" date="2021-02" db="EMBL/GenBank/DDBJ databases">
        <authorList>
            <person name="Nowell W R."/>
        </authorList>
    </citation>
    <scope>NUCLEOTIDE SEQUENCE</scope>
</reference>
<dbReference type="AlphaFoldDB" id="A0A815QZ96"/>
<comment type="caution">
    <text evidence="3">The sequence shown here is derived from an EMBL/GenBank/DDBJ whole genome shotgun (WGS) entry which is preliminary data.</text>
</comment>
<dbReference type="SUPFAM" id="SSF53254">
    <property type="entry name" value="Phosphoglycerate mutase-like"/>
    <property type="match status" value="1"/>
</dbReference>
<dbReference type="InterPro" id="IPR013078">
    <property type="entry name" value="His_Pase_superF_clade-1"/>
</dbReference>
<protein>
    <submittedName>
        <fullName evidence="3">Uncharacterized protein</fullName>
    </submittedName>
</protein>
<dbReference type="Proteomes" id="UP000663832">
    <property type="component" value="Unassembled WGS sequence"/>
</dbReference>
<dbReference type="GO" id="GO:0005737">
    <property type="term" value="C:cytoplasm"/>
    <property type="evidence" value="ECO:0007669"/>
    <property type="project" value="TreeGrafter"/>
</dbReference>
<name>A0A815QZ96_9BILA</name>
<evidence type="ECO:0000313" key="4">
    <source>
        <dbReference type="Proteomes" id="UP000663832"/>
    </source>
</evidence>
<organism evidence="3 4">
    <name type="scientific">Adineta steineri</name>
    <dbReference type="NCBI Taxonomy" id="433720"/>
    <lineage>
        <taxon>Eukaryota</taxon>
        <taxon>Metazoa</taxon>
        <taxon>Spiralia</taxon>
        <taxon>Gnathifera</taxon>
        <taxon>Rotifera</taxon>
        <taxon>Eurotatoria</taxon>
        <taxon>Bdelloidea</taxon>
        <taxon>Adinetida</taxon>
        <taxon>Adinetidae</taxon>
        <taxon>Adineta</taxon>
    </lineage>
</organism>
<dbReference type="Pfam" id="PF00300">
    <property type="entry name" value="His_Phos_1"/>
    <property type="match status" value="1"/>
</dbReference>
<dbReference type="PANTHER" id="PTHR48100">
    <property type="entry name" value="BROAD-SPECIFICITY PHOSPHATASE YOR283W-RELATED"/>
    <property type="match status" value="1"/>
</dbReference>
<gene>
    <name evidence="1" type="ORF">BJG266_LOCUS14691</name>
    <name evidence="2" type="ORF">QVE165_LOCUS41357</name>
    <name evidence="3" type="ORF">QVE165_LOCUS41500</name>
</gene>
<dbReference type="PANTHER" id="PTHR48100:SF1">
    <property type="entry name" value="HISTIDINE PHOSPHATASE FAMILY PROTEIN-RELATED"/>
    <property type="match status" value="1"/>
</dbReference>
<evidence type="ECO:0000313" key="1">
    <source>
        <dbReference type="EMBL" id="CAF0977666.1"/>
    </source>
</evidence>
<dbReference type="InterPro" id="IPR050275">
    <property type="entry name" value="PGM_Phosphatase"/>
</dbReference>
<dbReference type="CDD" id="cd07067">
    <property type="entry name" value="HP_PGM_like"/>
    <property type="match status" value="1"/>
</dbReference>
<dbReference type="OrthoDB" id="496981at2759"/>
<dbReference type="EMBL" id="CAJNOI010000063">
    <property type="protein sequence ID" value="CAF0977666.1"/>
    <property type="molecule type" value="Genomic_DNA"/>
</dbReference>
<dbReference type="GO" id="GO:0016791">
    <property type="term" value="F:phosphatase activity"/>
    <property type="evidence" value="ECO:0007669"/>
    <property type="project" value="TreeGrafter"/>
</dbReference>
<sequence length="248" mass="29204">MTNTIDDIHLDLTLNYCQQITKQLLELAHKFARKSRRPSTQLTCIDLINAFEFYLTMTTKKIVYYMRHFEALHNIEPYNFKLPDPELSPVGQTQAKTAIEIIKNIPSIDLIVCSPLTRTLQTYLLVFNDRQTVPLIIHPDLQEVCTEPCDMGSPLNDLKTKFPNLSNEFNTFEQTFGDIEWLNKIHPENIYSPEQIEQRSKRFLDWLMNRSEKHIFVISHNLMLQKLLQNDNKQKIEFKNGEIKTIEY</sequence>
<evidence type="ECO:0000313" key="3">
    <source>
        <dbReference type="EMBL" id="CAF1469749.1"/>
    </source>
</evidence>
<dbReference type="EMBL" id="CAJNOM010000496">
    <property type="protein sequence ID" value="CAF1469749.1"/>
    <property type="molecule type" value="Genomic_DNA"/>
</dbReference>
<keyword evidence="4" id="KW-1185">Reference proteome</keyword>